<name>A0A2P2NLX0_RHIMU</name>
<dbReference type="AlphaFoldDB" id="A0A2P2NLX0"/>
<dbReference type="EMBL" id="GGEC01063023">
    <property type="protein sequence ID" value="MBX43507.1"/>
    <property type="molecule type" value="Transcribed_RNA"/>
</dbReference>
<accession>A0A2P2NLX0</accession>
<proteinExistence type="predicted"/>
<sequence>MLLLLHLGSSGVQLSTTIGYHSSFLRNSDICPNLVT</sequence>
<protein>
    <submittedName>
        <fullName evidence="1">Uncharacterized protein</fullName>
    </submittedName>
</protein>
<reference evidence="1" key="1">
    <citation type="submission" date="2018-02" db="EMBL/GenBank/DDBJ databases">
        <title>Rhizophora mucronata_Transcriptome.</title>
        <authorList>
            <person name="Meera S.P."/>
            <person name="Sreeshan A."/>
            <person name="Augustine A."/>
        </authorList>
    </citation>
    <scope>NUCLEOTIDE SEQUENCE</scope>
    <source>
        <tissue evidence="1">Leaf</tissue>
    </source>
</reference>
<evidence type="ECO:0000313" key="1">
    <source>
        <dbReference type="EMBL" id="MBX43507.1"/>
    </source>
</evidence>
<organism evidence="1">
    <name type="scientific">Rhizophora mucronata</name>
    <name type="common">Asiatic mangrove</name>
    <dbReference type="NCBI Taxonomy" id="61149"/>
    <lineage>
        <taxon>Eukaryota</taxon>
        <taxon>Viridiplantae</taxon>
        <taxon>Streptophyta</taxon>
        <taxon>Embryophyta</taxon>
        <taxon>Tracheophyta</taxon>
        <taxon>Spermatophyta</taxon>
        <taxon>Magnoliopsida</taxon>
        <taxon>eudicotyledons</taxon>
        <taxon>Gunneridae</taxon>
        <taxon>Pentapetalae</taxon>
        <taxon>rosids</taxon>
        <taxon>fabids</taxon>
        <taxon>Malpighiales</taxon>
        <taxon>Rhizophoraceae</taxon>
        <taxon>Rhizophora</taxon>
    </lineage>
</organism>